<comment type="caution">
    <text evidence="3">The sequence shown here is derived from an EMBL/GenBank/DDBJ whole genome shotgun (WGS) entry which is preliminary data.</text>
</comment>
<feature type="region of interest" description="Disordered" evidence="1">
    <location>
        <begin position="15"/>
        <end position="56"/>
    </location>
</feature>
<gene>
    <name evidence="3" type="ORF">HCN08_32440</name>
</gene>
<evidence type="ECO:0000256" key="2">
    <source>
        <dbReference type="SAM" id="SignalP"/>
    </source>
</evidence>
<evidence type="ECO:0008006" key="5">
    <source>
        <dbReference type="Google" id="ProtNLM"/>
    </source>
</evidence>
<feature type="signal peptide" evidence="2">
    <location>
        <begin position="1"/>
        <end position="21"/>
    </location>
</feature>
<accession>A0ABX0ZVM2</accession>
<proteinExistence type="predicted"/>
<feature type="compositionally biased region" description="Low complexity" evidence="1">
    <location>
        <begin position="28"/>
        <end position="48"/>
    </location>
</feature>
<dbReference type="EMBL" id="JAATEJ010000039">
    <property type="protein sequence ID" value="NJP48078.1"/>
    <property type="molecule type" value="Genomic_DNA"/>
</dbReference>
<keyword evidence="2" id="KW-0732">Signal</keyword>
<keyword evidence="4" id="KW-1185">Reference proteome</keyword>
<dbReference type="Proteomes" id="UP000734511">
    <property type="component" value="Unassembled WGS sequence"/>
</dbReference>
<dbReference type="RefSeq" id="WP_167986903.1">
    <property type="nucleotide sequence ID" value="NZ_JAATEJ010000039.1"/>
</dbReference>
<protein>
    <recommendedName>
        <fullName evidence="5">Secreted protein</fullName>
    </recommendedName>
</protein>
<organism evidence="3 4">
    <name type="scientific">Actinacidiphila epipremni</name>
    <dbReference type="NCBI Taxonomy" id="2053013"/>
    <lineage>
        <taxon>Bacteria</taxon>
        <taxon>Bacillati</taxon>
        <taxon>Actinomycetota</taxon>
        <taxon>Actinomycetes</taxon>
        <taxon>Kitasatosporales</taxon>
        <taxon>Streptomycetaceae</taxon>
        <taxon>Actinacidiphila</taxon>
    </lineage>
</organism>
<sequence>MAAVLAAATAAGAAGCAAAPAGPPATASPPSRGSAPPSTAAPTGPADAQDPPTDPVQEVLHHLAGPQDAPDAAGVTRIASGTGTERYFWETRGGRMCLAAASSASDYTFDCAGPTAAERDHQPELRALFGPGADLGAHFYLAFRIGHGELTSLTLAGKPVQARPIRKLGPQVGGGTAYFLPLTHWPDHEKLTATVSVDGTSRTLTMDVDL</sequence>
<evidence type="ECO:0000256" key="1">
    <source>
        <dbReference type="SAM" id="MobiDB-lite"/>
    </source>
</evidence>
<feature type="chain" id="PRO_5045146097" description="Secreted protein" evidence="2">
    <location>
        <begin position="22"/>
        <end position="210"/>
    </location>
</feature>
<reference evidence="3 4" key="1">
    <citation type="submission" date="2020-03" db="EMBL/GenBank/DDBJ databases">
        <title>WGS of actinomycetes isolated from Thailand.</title>
        <authorList>
            <person name="Thawai C."/>
        </authorList>
    </citation>
    <scope>NUCLEOTIDE SEQUENCE [LARGE SCALE GENOMIC DNA]</scope>
    <source>
        <strain evidence="3 4">PRB2-1</strain>
    </source>
</reference>
<evidence type="ECO:0000313" key="3">
    <source>
        <dbReference type="EMBL" id="NJP48078.1"/>
    </source>
</evidence>
<name>A0ABX0ZVM2_9ACTN</name>
<evidence type="ECO:0000313" key="4">
    <source>
        <dbReference type="Proteomes" id="UP000734511"/>
    </source>
</evidence>